<evidence type="ECO:0000313" key="1">
    <source>
        <dbReference type="EMBL" id="MBC8597513.1"/>
    </source>
</evidence>
<comment type="caution">
    <text evidence="1">The sequence shown here is derived from an EMBL/GenBank/DDBJ whole genome shotgun (WGS) entry which is preliminary data.</text>
</comment>
<dbReference type="EMBL" id="JACRTE010000039">
    <property type="protein sequence ID" value="MBC8597513.1"/>
    <property type="molecule type" value="Genomic_DNA"/>
</dbReference>
<dbReference type="Proteomes" id="UP000647416">
    <property type="component" value="Unassembled WGS sequence"/>
</dbReference>
<keyword evidence="2" id="KW-1185">Reference proteome</keyword>
<accession>A0A926F806</accession>
<organism evidence="1 2">
    <name type="scientific">Qingrenia yutianensis</name>
    <dbReference type="NCBI Taxonomy" id="2763676"/>
    <lineage>
        <taxon>Bacteria</taxon>
        <taxon>Bacillati</taxon>
        <taxon>Bacillota</taxon>
        <taxon>Clostridia</taxon>
        <taxon>Eubacteriales</taxon>
        <taxon>Oscillospiraceae</taxon>
        <taxon>Qingrenia</taxon>
    </lineage>
</organism>
<proteinExistence type="predicted"/>
<name>A0A926F806_9FIRM</name>
<evidence type="ECO:0000313" key="2">
    <source>
        <dbReference type="Proteomes" id="UP000647416"/>
    </source>
</evidence>
<dbReference type="AlphaFoldDB" id="A0A926F806"/>
<gene>
    <name evidence="1" type="ORF">H8706_11660</name>
</gene>
<protein>
    <submittedName>
        <fullName evidence="1">Uncharacterized protein</fullName>
    </submittedName>
</protein>
<reference evidence="1" key="1">
    <citation type="submission" date="2020-08" db="EMBL/GenBank/DDBJ databases">
        <title>Genome public.</title>
        <authorList>
            <person name="Liu C."/>
            <person name="Sun Q."/>
        </authorList>
    </citation>
    <scope>NUCLEOTIDE SEQUENCE</scope>
    <source>
        <strain evidence="1">NSJ-50</strain>
    </source>
</reference>
<sequence>MENIKLLANAIILQAVKDYRHTYSPQCRAEIKRFFRSEWFRALTRLDGEMLITRLENERNGFYG</sequence>
<dbReference type="RefSeq" id="WP_262432783.1">
    <property type="nucleotide sequence ID" value="NZ_JACRTE010000039.1"/>
</dbReference>